<feature type="region of interest" description="Disordered" evidence="1">
    <location>
        <begin position="53"/>
        <end position="83"/>
    </location>
</feature>
<gene>
    <name evidence="2" type="ORF">DWW10_25770</name>
</gene>
<sequence length="83" mass="8467">MPDGGGRGKIRFAAYAGTGSTVILMHFQVVQSVRSIGEIRAGADTGAKARLEGGIAPFEASPEREPGTGARNGSPEREPGTGV</sequence>
<evidence type="ECO:0000256" key="1">
    <source>
        <dbReference type="SAM" id="MobiDB-lite"/>
    </source>
</evidence>
<comment type="caution">
    <text evidence="2">The sequence shown here is derived from an EMBL/GenBank/DDBJ whole genome shotgun (WGS) entry which is preliminary data.</text>
</comment>
<accession>A0A412XP45</accession>
<reference evidence="2 3" key="1">
    <citation type="submission" date="2018-08" db="EMBL/GenBank/DDBJ databases">
        <title>A genome reference for cultivated species of the human gut microbiota.</title>
        <authorList>
            <person name="Zou Y."/>
            <person name="Xue W."/>
            <person name="Luo G."/>
        </authorList>
    </citation>
    <scope>NUCLEOTIDE SEQUENCE [LARGE SCALE GENOMIC DNA]</scope>
    <source>
        <strain evidence="2 3">AF14-32</strain>
    </source>
</reference>
<feature type="compositionally biased region" description="Basic and acidic residues" evidence="1">
    <location>
        <begin position="74"/>
        <end position="83"/>
    </location>
</feature>
<evidence type="ECO:0000313" key="3">
    <source>
        <dbReference type="Proteomes" id="UP000283850"/>
    </source>
</evidence>
<dbReference type="AlphaFoldDB" id="A0A412XP45"/>
<evidence type="ECO:0000313" key="2">
    <source>
        <dbReference type="EMBL" id="RGV46982.1"/>
    </source>
</evidence>
<protein>
    <submittedName>
        <fullName evidence="2">Uncharacterized protein</fullName>
    </submittedName>
</protein>
<name>A0A412XP45_9BACE</name>
<dbReference type="EMBL" id="QRZF01000053">
    <property type="protein sequence ID" value="RGV46982.1"/>
    <property type="molecule type" value="Genomic_DNA"/>
</dbReference>
<dbReference type="Proteomes" id="UP000283850">
    <property type="component" value="Unassembled WGS sequence"/>
</dbReference>
<organism evidence="2 3">
    <name type="scientific">Bacteroides intestinalis</name>
    <dbReference type="NCBI Taxonomy" id="329854"/>
    <lineage>
        <taxon>Bacteria</taxon>
        <taxon>Pseudomonadati</taxon>
        <taxon>Bacteroidota</taxon>
        <taxon>Bacteroidia</taxon>
        <taxon>Bacteroidales</taxon>
        <taxon>Bacteroidaceae</taxon>
        <taxon>Bacteroides</taxon>
    </lineage>
</organism>
<proteinExistence type="predicted"/>